<gene>
    <name evidence="2" type="ORF">LIQ08_10800</name>
</gene>
<dbReference type="RefSeq" id="WP_173867504.1">
    <property type="nucleotide sequence ID" value="NZ_JAAIQY010000015.1"/>
</dbReference>
<dbReference type="GO" id="GO:0006302">
    <property type="term" value="P:double-strand break repair"/>
    <property type="evidence" value="ECO:0007669"/>
    <property type="project" value="InterPro"/>
</dbReference>
<organism evidence="2 3">
    <name type="scientific">Mediterraneibacter gnavus</name>
    <name type="common">Ruminococcus gnavus</name>
    <dbReference type="NCBI Taxonomy" id="33038"/>
    <lineage>
        <taxon>Bacteria</taxon>
        <taxon>Bacillati</taxon>
        <taxon>Bacillota</taxon>
        <taxon>Clostridia</taxon>
        <taxon>Lachnospirales</taxon>
        <taxon>Lachnospiraceae</taxon>
        <taxon>Mediterraneibacter</taxon>
    </lineage>
</organism>
<reference evidence="2" key="1">
    <citation type="submission" date="2021-10" db="EMBL/GenBank/DDBJ databases">
        <title>Collection of gut derived symbiotic bacterial strains cultured from healthy donors.</title>
        <authorList>
            <person name="Lin H."/>
            <person name="Littmann E."/>
            <person name="Claire K."/>
            <person name="Pamer E."/>
        </authorList>
    </citation>
    <scope>NUCLEOTIDE SEQUENCE</scope>
    <source>
        <strain evidence="2">MSK.23.18</strain>
    </source>
</reference>
<dbReference type="EMBL" id="JAJBOM010000014">
    <property type="protein sequence ID" value="MCB5619636.1"/>
    <property type="molecule type" value="Genomic_DNA"/>
</dbReference>
<dbReference type="Gene3D" id="3.40.50.300">
    <property type="entry name" value="P-loop containing nucleotide triphosphate hydrolases"/>
    <property type="match status" value="1"/>
</dbReference>
<feature type="coiled-coil region" evidence="1">
    <location>
        <begin position="258"/>
        <end position="288"/>
    </location>
</feature>
<evidence type="ECO:0000313" key="2">
    <source>
        <dbReference type="EMBL" id="MCB5619636.1"/>
    </source>
</evidence>
<accession>A0AAJ1B775</accession>
<comment type="caution">
    <text evidence="2">The sequence shown here is derived from an EMBL/GenBank/DDBJ whole genome shotgun (WGS) entry which is preliminary data.</text>
</comment>
<dbReference type="AlphaFoldDB" id="A0AAJ1B775"/>
<dbReference type="GO" id="GO:0016887">
    <property type="term" value="F:ATP hydrolysis activity"/>
    <property type="evidence" value="ECO:0007669"/>
    <property type="project" value="InterPro"/>
</dbReference>
<feature type="coiled-coil region" evidence="1">
    <location>
        <begin position="434"/>
        <end position="461"/>
    </location>
</feature>
<dbReference type="SUPFAM" id="SSF52540">
    <property type="entry name" value="P-loop containing nucleoside triphosphate hydrolases"/>
    <property type="match status" value="1"/>
</dbReference>
<protein>
    <submittedName>
        <fullName evidence="2">AAA family ATPase</fullName>
    </submittedName>
</protein>
<name>A0AAJ1B775_MEDGN</name>
<evidence type="ECO:0000313" key="3">
    <source>
        <dbReference type="Proteomes" id="UP001297370"/>
    </source>
</evidence>
<evidence type="ECO:0000256" key="1">
    <source>
        <dbReference type="SAM" id="Coils"/>
    </source>
</evidence>
<dbReference type="Proteomes" id="UP001297370">
    <property type="component" value="Unassembled WGS sequence"/>
</dbReference>
<sequence>MVNYYLPKIKELHIFNYDMYKCPVDVLFSDKLNLIFGTNGLGKTTFLNIMQYSIIGPYIGGMESRNWKDQQKLKRPMQEKNYFRNRMSNQFKEAEVQVIYTLGQDIYNVTHSLYEHRLKKICINGQELNGENINYDTYEKKYFGQNDDNLEKYLIDKYHKNIVKSSNFPDINSFILMITEMMFFTESRDLVFWKQDLCKSILSKLMSKEKYFEYDDVLKLIKKYDSQARLMSYKMSMIKDFLGEDFFKKTGENTTYTLSDLQEINNKIENAKERISNIQNFINSNEREKKQNRIQNERICKKLLDVEKEWYENIFPDEYQKMYNRYVPSIINGKCPFCGERHLEKTVSVDQCFYCEKKINIKEDVNLNALEIEQKNLNNEKKRLQNNYNLLKGESVDLQKELREEDGDLQKLIELQQKIKRELDICNDDNVAKYRKLELQKQEYLRQLEQTKEREKKLASEIDECVYGMFLDYRSSFKKYAYSFLGNDKQIEFELVGKGDETFFKFYLNGTERESELSLSESQRIFVDMAYRLATLEFFHKDAYFISETPDSTLDYIFESNAVKTFSYFIDSGNALFMSANARNSQLISSLVNQYRNDYKLVNLLKISNLAGAQLDELRKLEIYNFLEDES</sequence>
<dbReference type="InterPro" id="IPR027417">
    <property type="entry name" value="P-loop_NTPase"/>
</dbReference>
<keyword evidence="1" id="KW-0175">Coiled coil</keyword>
<feature type="coiled-coil region" evidence="1">
    <location>
        <begin position="360"/>
        <end position="401"/>
    </location>
</feature>
<proteinExistence type="predicted"/>